<evidence type="ECO:0000313" key="2">
    <source>
        <dbReference type="EMBL" id="TYQ08278.1"/>
    </source>
</evidence>
<protein>
    <submittedName>
        <fullName evidence="2">Uncharacterized protein</fullName>
    </submittedName>
</protein>
<name>A0A652YXJ6_NOCGL</name>
<gene>
    <name evidence="2" type="ORF">FNL38_101649</name>
</gene>
<dbReference type="EMBL" id="VNIQ01000001">
    <property type="protein sequence ID" value="TYQ08278.1"/>
    <property type="molecule type" value="Genomic_DNA"/>
</dbReference>
<evidence type="ECO:0000256" key="1">
    <source>
        <dbReference type="SAM" id="MobiDB-lite"/>
    </source>
</evidence>
<dbReference type="AlphaFoldDB" id="A0A652YXJ6"/>
<accession>A0A652YXJ6</accession>
<reference evidence="2" key="1">
    <citation type="submission" date="2019-07" db="EMBL/GenBank/DDBJ databases">
        <title>Genomic Encyclopedia of Type Strains, Phase IV (KMG-IV): sequencing the most valuable type-strain genomes for metagenomic binning, comparative biology and taxonomic classification.</title>
        <authorList>
            <person name="Goeker M."/>
        </authorList>
    </citation>
    <scope>NUCLEOTIDE SEQUENCE</scope>
    <source>
        <strain evidence="2">DSM 44596</strain>
    </source>
</reference>
<sequence length="95" mass="10549">MSLSQFDAINAAMDSQLAEFRMRRSAAERDHQQRCAQFGELSTGVKEFGRLPFEQGAFLRSASASMPGDTAKSGQPVRDSSADYRETAWLRRASD</sequence>
<proteinExistence type="predicted"/>
<organism evidence="2">
    <name type="scientific">Nocardia globerula</name>
    <dbReference type="NCBI Taxonomy" id="1818"/>
    <lineage>
        <taxon>Bacteria</taxon>
        <taxon>Bacillati</taxon>
        <taxon>Actinomycetota</taxon>
        <taxon>Actinomycetes</taxon>
        <taxon>Mycobacteriales</taxon>
        <taxon>Nocardiaceae</taxon>
        <taxon>Nocardia</taxon>
    </lineage>
</organism>
<feature type="region of interest" description="Disordered" evidence="1">
    <location>
        <begin position="62"/>
        <end position="84"/>
    </location>
</feature>
<comment type="caution">
    <text evidence="2">The sequence shown here is derived from an EMBL/GenBank/DDBJ whole genome shotgun (WGS) entry which is preliminary data.</text>
</comment>